<dbReference type="EMBL" id="JAWJWF010000046">
    <property type="protein sequence ID" value="KAK6624018.1"/>
    <property type="molecule type" value="Genomic_DNA"/>
</dbReference>
<reference evidence="3 5" key="1">
    <citation type="submission" date="2023-10" db="EMBL/GenBank/DDBJ databases">
        <title>Genomes of two closely related lineages of the louse Polyplax serrata with different host specificities.</title>
        <authorList>
            <person name="Martinu J."/>
            <person name="Tarabai H."/>
            <person name="Stefka J."/>
            <person name="Hypsa V."/>
        </authorList>
    </citation>
    <scope>NUCLEOTIDE SEQUENCE [LARGE SCALE GENOMIC DNA]</scope>
    <source>
        <strain evidence="2">98ZLc_SE</strain>
        <strain evidence="3">HR10_N</strain>
    </source>
</reference>
<protein>
    <submittedName>
        <fullName evidence="3">Uncharacterized protein</fullName>
    </submittedName>
</protein>
<accession>A0AAN8XMA4</accession>
<keyword evidence="4" id="KW-1185">Reference proteome</keyword>
<comment type="caution">
    <text evidence="3">The sequence shown here is derived from an EMBL/GenBank/DDBJ whole genome shotgun (WGS) entry which is preliminary data.</text>
</comment>
<organism evidence="3 5">
    <name type="scientific">Polyplax serrata</name>
    <name type="common">Common mouse louse</name>
    <dbReference type="NCBI Taxonomy" id="468196"/>
    <lineage>
        <taxon>Eukaryota</taxon>
        <taxon>Metazoa</taxon>
        <taxon>Ecdysozoa</taxon>
        <taxon>Arthropoda</taxon>
        <taxon>Hexapoda</taxon>
        <taxon>Insecta</taxon>
        <taxon>Pterygota</taxon>
        <taxon>Neoptera</taxon>
        <taxon>Paraneoptera</taxon>
        <taxon>Psocodea</taxon>
        <taxon>Troctomorpha</taxon>
        <taxon>Phthiraptera</taxon>
        <taxon>Anoplura</taxon>
        <taxon>Polyplacidae</taxon>
        <taxon>Polyplax</taxon>
    </lineage>
</organism>
<dbReference type="Proteomes" id="UP001372834">
    <property type="component" value="Unassembled WGS sequence"/>
</dbReference>
<dbReference type="Proteomes" id="UP001359485">
    <property type="component" value="Unassembled WGS sequence"/>
</dbReference>
<evidence type="ECO:0000313" key="5">
    <source>
        <dbReference type="Proteomes" id="UP001372834"/>
    </source>
</evidence>
<dbReference type="EMBL" id="JAWJWE010000002">
    <property type="protein sequence ID" value="KAK6643165.1"/>
    <property type="molecule type" value="Genomic_DNA"/>
</dbReference>
<evidence type="ECO:0000313" key="3">
    <source>
        <dbReference type="EMBL" id="KAK6643165.1"/>
    </source>
</evidence>
<evidence type="ECO:0000313" key="2">
    <source>
        <dbReference type="EMBL" id="KAK6624018.1"/>
    </source>
</evidence>
<name>A0AAN8XMA4_POLSC</name>
<feature type="coiled-coil region" evidence="1">
    <location>
        <begin position="42"/>
        <end position="69"/>
    </location>
</feature>
<evidence type="ECO:0000256" key="1">
    <source>
        <dbReference type="SAM" id="Coils"/>
    </source>
</evidence>
<gene>
    <name evidence="3" type="ORF">RUM43_004668</name>
    <name evidence="2" type="ORF">RUM44_010876</name>
</gene>
<evidence type="ECO:0000313" key="4">
    <source>
        <dbReference type="Proteomes" id="UP001359485"/>
    </source>
</evidence>
<sequence length="171" mass="19514">MEDSGIDSDPKNPVVCIEPSQFQGNFSDSSSSSNNCTEFVKTNNARQLQRKIEQRIQEAKKLQKSQQLEQKKINAGPNLIPIQRLSIPSKSPTTVSREHLPLVDWDTEDSDEDIHFFPIKPPVKQELTDTFSIEEYKLSPDEDDLNLLPPLPTYQRFTFCCFSLNPKCSIL</sequence>
<keyword evidence="1" id="KW-0175">Coiled coil</keyword>
<dbReference type="AlphaFoldDB" id="A0AAN8XMA4"/>
<proteinExistence type="predicted"/>